<reference evidence="14" key="1">
    <citation type="submission" date="2020-12" db="EMBL/GenBank/DDBJ databases">
        <title>WGS assembly of Carya illinoinensis cv. Pawnee.</title>
        <authorList>
            <person name="Platts A."/>
            <person name="Shu S."/>
            <person name="Wright S."/>
            <person name="Barry K."/>
            <person name="Edger P."/>
            <person name="Pires J.C."/>
            <person name="Schmutz J."/>
        </authorList>
    </citation>
    <scope>NUCLEOTIDE SEQUENCE</scope>
    <source>
        <tissue evidence="14">Leaf</tissue>
    </source>
</reference>
<evidence type="ECO:0000256" key="12">
    <source>
        <dbReference type="PIRSR" id="PIRSR601461-1"/>
    </source>
</evidence>
<evidence type="ECO:0000256" key="2">
    <source>
        <dbReference type="ARBA" id="ARBA00007447"/>
    </source>
</evidence>
<keyword evidence="4" id="KW-0336">GPI-anchor</keyword>
<evidence type="ECO:0000256" key="11">
    <source>
        <dbReference type="ARBA" id="ARBA00023288"/>
    </source>
</evidence>
<evidence type="ECO:0000256" key="7">
    <source>
        <dbReference type="ARBA" id="ARBA00022750"/>
    </source>
</evidence>
<evidence type="ECO:0000256" key="6">
    <source>
        <dbReference type="ARBA" id="ARBA00022729"/>
    </source>
</evidence>
<proteinExistence type="inferred from homology"/>
<feature type="active site" evidence="12">
    <location>
        <position position="5"/>
    </location>
</feature>
<keyword evidence="5" id="KW-0645">Protease</keyword>
<dbReference type="InterPro" id="IPR001969">
    <property type="entry name" value="Aspartic_peptidase_AS"/>
</dbReference>
<dbReference type="InterPro" id="IPR032861">
    <property type="entry name" value="TAXi_N"/>
</dbReference>
<dbReference type="PANTHER" id="PTHR13683:SF232">
    <property type="entry name" value="OS09G0542100 PROTEIN"/>
    <property type="match status" value="1"/>
</dbReference>
<dbReference type="InterPro" id="IPR001461">
    <property type="entry name" value="Aspartic_peptidase_A1"/>
</dbReference>
<evidence type="ECO:0000256" key="10">
    <source>
        <dbReference type="ARBA" id="ARBA00023180"/>
    </source>
</evidence>
<evidence type="ECO:0000313" key="15">
    <source>
        <dbReference type="Proteomes" id="UP000811609"/>
    </source>
</evidence>
<keyword evidence="6" id="KW-0732">Signal</keyword>
<comment type="subcellular location">
    <subcellularLocation>
        <location evidence="1">Cell membrane</location>
        <topology evidence="1">Lipid-anchor</topology>
        <topology evidence="1">GPI-anchor</topology>
    </subcellularLocation>
</comment>
<comment type="caution">
    <text evidence="14">The sequence shown here is derived from an EMBL/GenBank/DDBJ whole genome shotgun (WGS) entry which is preliminary data.</text>
</comment>
<gene>
    <name evidence="14" type="ORF">CIPAW_07G062600</name>
</gene>
<sequence length="368" mass="40192">MVALDTGSDLFWVPCDCSRCAPTEGTVYASDFELNIYNPKGSSTSRNVTCNNSLCARRSRCIGTFDNCPYMVSYVSAETSTSGILVEDVLHLTTEDSYQELVEANITFGCGQVQSGSFLDVAAPNGLFGLGMEKISVPSILSSEGFTANSFSMCFGHDGIGRISFGDKGSPDQEETPFNLNPSHPNYNISVTQIRVGTTLIDVDFTALFDSGTSFTYLVEPTYARLAESFHSQAHDKRHRPDSRIPFEYCYDMSPSANASLIPSMSLTMKGGSQFAIHEPIIVISSQTELVYCLAVVKSRELNIIGRKSSILHLTNSHNELGAHVILLHVTQVQTWARLVSGSSCSTENLTDQITGIYRVYFLHGTPC</sequence>
<evidence type="ECO:0000313" key="14">
    <source>
        <dbReference type="EMBL" id="KAG6647203.1"/>
    </source>
</evidence>
<keyword evidence="15" id="KW-1185">Reference proteome</keyword>
<keyword evidence="10" id="KW-0325">Glycoprotein</keyword>
<accession>A0A8T1Q095</accession>
<feature type="domain" description="Peptidase A1" evidence="13">
    <location>
        <begin position="1"/>
        <end position="329"/>
    </location>
</feature>
<dbReference type="GO" id="GO:0005886">
    <property type="term" value="C:plasma membrane"/>
    <property type="evidence" value="ECO:0007669"/>
    <property type="project" value="UniProtKB-SubCell"/>
</dbReference>
<dbReference type="FunFam" id="2.40.70.10:FF:000012">
    <property type="entry name" value="Aspartyl protease family protein 1"/>
    <property type="match status" value="1"/>
</dbReference>
<keyword evidence="9" id="KW-0472">Membrane</keyword>
<comment type="similarity">
    <text evidence="2">Belongs to the peptidase A1 family.</text>
</comment>
<dbReference type="PROSITE" id="PS51767">
    <property type="entry name" value="PEPTIDASE_A1"/>
    <property type="match status" value="1"/>
</dbReference>
<evidence type="ECO:0000259" key="13">
    <source>
        <dbReference type="PROSITE" id="PS51767"/>
    </source>
</evidence>
<protein>
    <recommendedName>
        <fullName evidence="13">Peptidase A1 domain-containing protein</fullName>
    </recommendedName>
</protein>
<dbReference type="GO" id="GO:0006508">
    <property type="term" value="P:proteolysis"/>
    <property type="evidence" value="ECO:0007669"/>
    <property type="project" value="UniProtKB-KW"/>
</dbReference>
<evidence type="ECO:0000256" key="9">
    <source>
        <dbReference type="ARBA" id="ARBA00023136"/>
    </source>
</evidence>
<evidence type="ECO:0000256" key="3">
    <source>
        <dbReference type="ARBA" id="ARBA00022475"/>
    </source>
</evidence>
<dbReference type="FunFam" id="2.40.70.10:FF:000014">
    <property type="entry name" value="Aspartyl protease family protein 1"/>
    <property type="match status" value="1"/>
</dbReference>
<dbReference type="InterPro" id="IPR032799">
    <property type="entry name" value="TAXi_C"/>
</dbReference>
<evidence type="ECO:0000256" key="8">
    <source>
        <dbReference type="ARBA" id="ARBA00022801"/>
    </source>
</evidence>
<dbReference type="Pfam" id="PF14543">
    <property type="entry name" value="TAXi_N"/>
    <property type="match status" value="1"/>
</dbReference>
<dbReference type="AlphaFoldDB" id="A0A8T1Q095"/>
<dbReference type="Proteomes" id="UP000811609">
    <property type="component" value="Chromosome 7"/>
</dbReference>
<dbReference type="GO" id="GO:0004190">
    <property type="term" value="F:aspartic-type endopeptidase activity"/>
    <property type="evidence" value="ECO:0007669"/>
    <property type="project" value="UniProtKB-KW"/>
</dbReference>
<dbReference type="GO" id="GO:0098552">
    <property type="term" value="C:side of membrane"/>
    <property type="evidence" value="ECO:0007669"/>
    <property type="project" value="UniProtKB-KW"/>
</dbReference>
<dbReference type="Pfam" id="PF14541">
    <property type="entry name" value="TAXi_C"/>
    <property type="match status" value="1"/>
</dbReference>
<dbReference type="PROSITE" id="PS00141">
    <property type="entry name" value="ASP_PROTEASE"/>
    <property type="match status" value="1"/>
</dbReference>
<evidence type="ECO:0000256" key="4">
    <source>
        <dbReference type="ARBA" id="ARBA00022622"/>
    </source>
</evidence>
<feature type="active site" evidence="12">
    <location>
        <position position="210"/>
    </location>
</feature>
<keyword evidence="11" id="KW-0449">Lipoprotein</keyword>
<keyword evidence="8" id="KW-0378">Hydrolase</keyword>
<keyword evidence="3" id="KW-1003">Cell membrane</keyword>
<name>A0A8T1Q095_CARIL</name>
<organism evidence="14 15">
    <name type="scientific">Carya illinoinensis</name>
    <name type="common">Pecan</name>
    <dbReference type="NCBI Taxonomy" id="32201"/>
    <lineage>
        <taxon>Eukaryota</taxon>
        <taxon>Viridiplantae</taxon>
        <taxon>Streptophyta</taxon>
        <taxon>Embryophyta</taxon>
        <taxon>Tracheophyta</taxon>
        <taxon>Spermatophyta</taxon>
        <taxon>Magnoliopsida</taxon>
        <taxon>eudicotyledons</taxon>
        <taxon>Gunneridae</taxon>
        <taxon>Pentapetalae</taxon>
        <taxon>rosids</taxon>
        <taxon>fabids</taxon>
        <taxon>Fagales</taxon>
        <taxon>Juglandaceae</taxon>
        <taxon>Carya</taxon>
    </lineage>
</organism>
<dbReference type="InterPro" id="IPR033121">
    <property type="entry name" value="PEPTIDASE_A1"/>
</dbReference>
<evidence type="ECO:0000256" key="1">
    <source>
        <dbReference type="ARBA" id="ARBA00004609"/>
    </source>
</evidence>
<keyword evidence="7" id="KW-0064">Aspartyl protease</keyword>
<dbReference type="PANTHER" id="PTHR13683">
    <property type="entry name" value="ASPARTYL PROTEASES"/>
    <property type="match status" value="1"/>
</dbReference>
<dbReference type="EMBL" id="CM031815">
    <property type="protein sequence ID" value="KAG6647203.1"/>
    <property type="molecule type" value="Genomic_DNA"/>
</dbReference>
<evidence type="ECO:0000256" key="5">
    <source>
        <dbReference type="ARBA" id="ARBA00022670"/>
    </source>
</evidence>